<evidence type="ECO:0000313" key="1">
    <source>
        <dbReference type="Proteomes" id="UP000095281"/>
    </source>
</evidence>
<accession>A0A1I8BA93</accession>
<keyword evidence="1" id="KW-1185">Reference proteome</keyword>
<sequence length="154" mass="17717">MPYLQYLPATFNAMSFIHRGKFDELDVSNNPLLVTHNEELLIENIVLTIPKLVDLASASLLNYPQYWVDDGSQLLRQEILDCLPVTLHNEIRKGLLRCQYCSKLHPSSLVFYFFRVGSINLIAHTYIGPIGYLVRSQSCKKCGNTVKRVVFRWV</sequence>
<evidence type="ECO:0000313" key="2">
    <source>
        <dbReference type="WBParaSite" id="MhA1_Contig167.frz3.gene1"/>
    </source>
</evidence>
<name>A0A1I8BA93_MELHA</name>
<reference evidence="2" key="1">
    <citation type="submission" date="2016-11" db="UniProtKB">
        <authorList>
            <consortium name="WormBaseParasite"/>
        </authorList>
    </citation>
    <scope>IDENTIFICATION</scope>
</reference>
<dbReference type="Proteomes" id="UP000095281">
    <property type="component" value="Unplaced"/>
</dbReference>
<proteinExistence type="predicted"/>
<protein>
    <submittedName>
        <fullName evidence="2">Mut7-C domain-containing protein</fullName>
    </submittedName>
</protein>
<dbReference type="WBParaSite" id="MhA1_Contig167.frz3.gene1">
    <property type="protein sequence ID" value="MhA1_Contig167.frz3.gene1"/>
    <property type="gene ID" value="MhA1_Contig167.frz3.gene1"/>
</dbReference>
<dbReference type="AlphaFoldDB" id="A0A1I8BA93"/>
<organism evidence="1 2">
    <name type="scientific">Meloidogyne hapla</name>
    <name type="common">Root-knot nematode worm</name>
    <dbReference type="NCBI Taxonomy" id="6305"/>
    <lineage>
        <taxon>Eukaryota</taxon>
        <taxon>Metazoa</taxon>
        <taxon>Ecdysozoa</taxon>
        <taxon>Nematoda</taxon>
        <taxon>Chromadorea</taxon>
        <taxon>Rhabditida</taxon>
        <taxon>Tylenchina</taxon>
        <taxon>Tylenchomorpha</taxon>
        <taxon>Tylenchoidea</taxon>
        <taxon>Meloidogynidae</taxon>
        <taxon>Meloidogyninae</taxon>
        <taxon>Meloidogyne</taxon>
    </lineage>
</organism>